<keyword evidence="1" id="KW-1133">Transmembrane helix</keyword>
<name>A0A0J8GHY7_9LIST</name>
<evidence type="ECO:0000256" key="1">
    <source>
        <dbReference type="SAM" id="Phobius"/>
    </source>
</evidence>
<keyword evidence="3" id="KW-1185">Reference proteome</keyword>
<keyword evidence="1" id="KW-0812">Transmembrane</keyword>
<feature type="transmembrane region" description="Helical" evidence="1">
    <location>
        <begin position="13"/>
        <end position="33"/>
    </location>
</feature>
<dbReference type="PATRIC" id="fig|1430899.3.peg.731"/>
<dbReference type="Proteomes" id="UP000052258">
    <property type="component" value="Unassembled WGS sequence"/>
</dbReference>
<reference evidence="2 3" key="1">
    <citation type="journal article" date="2015" name="Genome Biol. Evol.">
        <title>Comparative Genomics of Listeria Sensu Lato: Genus-Wide Differences in Evolutionary Dynamics and the Progressive Gain of Complex, Potentially Pathogenicity-Related Traits through Lateral Gene Transfer.</title>
        <authorList>
            <person name="Chiara M."/>
            <person name="Caruso M."/>
            <person name="D'Erchia A.M."/>
            <person name="Manzari C."/>
            <person name="Fraccalvieri R."/>
            <person name="Goffredo E."/>
            <person name="Latorre L."/>
            <person name="Miccolupo A."/>
            <person name="Padalino I."/>
            <person name="Santagada G."/>
            <person name="Chiocco D."/>
            <person name="Pesole G."/>
            <person name="Horner D.S."/>
            <person name="Parisi A."/>
        </authorList>
    </citation>
    <scope>NUCLEOTIDE SEQUENCE [LARGE SCALE GENOMIC DNA]</scope>
    <source>
        <strain evidence="2 3">1991</strain>
    </source>
</reference>
<keyword evidence="1" id="KW-0472">Membrane</keyword>
<proteinExistence type="predicted"/>
<evidence type="ECO:0000313" key="3">
    <source>
        <dbReference type="Proteomes" id="UP000052258"/>
    </source>
</evidence>
<dbReference type="EMBL" id="AZHO01000007">
    <property type="protein sequence ID" value="KMT60579.1"/>
    <property type="molecule type" value="Genomic_DNA"/>
</dbReference>
<protein>
    <submittedName>
        <fullName evidence="2">Uncharacterized protein</fullName>
    </submittedName>
</protein>
<evidence type="ECO:0000313" key="2">
    <source>
        <dbReference type="EMBL" id="KMT60579.1"/>
    </source>
</evidence>
<accession>A0A0J8GHY7</accession>
<gene>
    <name evidence="2" type="ORF">X560_0707</name>
</gene>
<dbReference type="OrthoDB" id="2363789at2"/>
<dbReference type="RefSeq" id="WP_007475835.1">
    <property type="nucleotide sequence ID" value="NZ_KQ130610.1"/>
</dbReference>
<comment type="caution">
    <text evidence="2">The sequence shown here is derived from an EMBL/GenBank/DDBJ whole genome shotgun (WGS) entry which is preliminary data.</text>
</comment>
<dbReference type="AlphaFoldDB" id="A0A0J8GHY7"/>
<sequence length="99" mass="11517">MTILAQMFSEPEYVSLTVTFLLMLALFRFWPVITLFKPKMLSRAEAVYISHLTTDSHKETVNEHISFVVNWIVATLKNSQSDDEENHCSLFFDNVKVNF</sequence>
<organism evidence="2 3">
    <name type="scientific">Listeria fleischmannii 1991</name>
    <dbReference type="NCBI Taxonomy" id="1430899"/>
    <lineage>
        <taxon>Bacteria</taxon>
        <taxon>Bacillati</taxon>
        <taxon>Bacillota</taxon>
        <taxon>Bacilli</taxon>
        <taxon>Bacillales</taxon>
        <taxon>Listeriaceae</taxon>
        <taxon>Listeria</taxon>
    </lineage>
</organism>